<name>A0AAQ3RTZ0_VIGMU</name>
<sequence length="129" mass="14802">MLQPLFMPLKGRFAGKCIICDYLHNFCICKYMCGRNKISIDLRSYHLVSYFSVYHISIINDTSTLRKILNLSPWCEHKDTTTQQIPCNSIHKFPRTHVANKLFLPLSNCIQPANSESNVGVVKTNRLPS</sequence>
<evidence type="ECO:0000313" key="1">
    <source>
        <dbReference type="EMBL" id="WVZ06302.1"/>
    </source>
</evidence>
<gene>
    <name evidence="1" type="ORF">V8G54_019648</name>
</gene>
<keyword evidence="2" id="KW-1185">Reference proteome</keyword>
<accession>A0AAQ3RTZ0</accession>
<organism evidence="1 2">
    <name type="scientific">Vigna mungo</name>
    <name type="common">Black gram</name>
    <name type="synonym">Phaseolus mungo</name>
    <dbReference type="NCBI Taxonomy" id="3915"/>
    <lineage>
        <taxon>Eukaryota</taxon>
        <taxon>Viridiplantae</taxon>
        <taxon>Streptophyta</taxon>
        <taxon>Embryophyta</taxon>
        <taxon>Tracheophyta</taxon>
        <taxon>Spermatophyta</taxon>
        <taxon>Magnoliopsida</taxon>
        <taxon>eudicotyledons</taxon>
        <taxon>Gunneridae</taxon>
        <taxon>Pentapetalae</taxon>
        <taxon>rosids</taxon>
        <taxon>fabids</taxon>
        <taxon>Fabales</taxon>
        <taxon>Fabaceae</taxon>
        <taxon>Papilionoideae</taxon>
        <taxon>50 kb inversion clade</taxon>
        <taxon>NPAAA clade</taxon>
        <taxon>indigoferoid/millettioid clade</taxon>
        <taxon>Phaseoleae</taxon>
        <taxon>Vigna</taxon>
    </lineage>
</organism>
<dbReference type="AlphaFoldDB" id="A0AAQ3RTZ0"/>
<protein>
    <submittedName>
        <fullName evidence="1">Uncharacterized protein</fullName>
    </submittedName>
</protein>
<dbReference type="EMBL" id="CP144695">
    <property type="protein sequence ID" value="WVZ06302.1"/>
    <property type="molecule type" value="Genomic_DNA"/>
</dbReference>
<reference evidence="1 2" key="1">
    <citation type="journal article" date="2023" name="Life. Sci Alliance">
        <title>Evolutionary insights into 3D genome organization and epigenetic landscape of Vigna mungo.</title>
        <authorList>
            <person name="Junaid A."/>
            <person name="Singh B."/>
            <person name="Bhatia S."/>
        </authorList>
    </citation>
    <scope>NUCLEOTIDE SEQUENCE [LARGE SCALE GENOMIC DNA]</scope>
    <source>
        <strain evidence="1">Urdbean</strain>
    </source>
</reference>
<evidence type="ECO:0000313" key="2">
    <source>
        <dbReference type="Proteomes" id="UP001374535"/>
    </source>
</evidence>
<dbReference type="Proteomes" id="UP001374535">
    <property type="component" value="Chromosome 6"/>
</dbReference>
<proteinExistence type="predicted"/>